<evidence type="ECO:0000256" key="16">
    <source>
        <dbReference type="ARBA" id="ARBA00023180"/>
    </source>
</evidence>
<evidence type="ECO:0000256" key="9">
    <source>
        <dbReference type="ARBA" id="ARBA00022741"/>
    </source>
</evidence>
<keyword evidence="6 22" id="KW-0812">Transmembrane</keyword>
<evidence type="ECO:0000256" key="17">
    <source>
        <dbReference type="ARBA" id="ARBA00023230"/>
    </source>
</evidence>
<dbReference type="Gene3D" id="2.130.10.10">
    <property type="entry name" value="YVTN repeat-like/Quinoprotein amine dehydrogenase"/>
    <property type="match status" value="1"/>
</dbReference>
<evidence type="ECO:0000256" key="18">
    <source>
        <dbReference type="ARBA" id="ARBA00023268"/>
    </source>
</evidence>
<dbReference type="FunFam" id="3.30.200.20:FF:000443">
    <property type="entry name" value="Serine/threonine-protein kinase/endoribonuclease IRE1"/>
    <property type="match status" value="1"/>
</dbReference>
<evidence type="ECO:0000313" key="25">
    <source>
        <dbReference type="EMBL" id="KAF6062918.1"/>
    </source>
</evidence>
<dbReference type="GO" id="GO:1990604">
    <property type="term" value="C:IRE1-TRAF2-ASK1 complex"/>
    <property type="evidence" value="ECO:0007669"/>
    <property type="project" value="TreeGrafter"/>
</dbReference>
<dbReference type="InterPro" id="IPR000719">
    <property type="entry name" value="Prot_kinase_dom"/>
</dbReference>
<evidence type="ECO:0000256" key="10">
    <source>
        <dbReference type="ARBA" id="ARBA00022777"/>
    </source>
</evidence>
<comment type="catalytic activity">
    <reaction evidence="19">
        <text>L-threonyl-[protein] + ATP = O-phospho-L-threonyl-[protein] + ADP + H(+)</text>
        <dbReference type="Rhea" id="RHEA:46608"/>
        <dbReference type="Rhea" id="RHEA-COMP:11060"/>
        <dbReference type="Rhea" id="RHEA-COMP:11605"/>
        <dbReference type="ChEBI" id="CHEBI:15378"/>
        <dbReference type="ChEBI" id="CHEBI:30013"/>
        <dbReference type="ChEBI" id="CHEBI:30616"/>
        <dbReference type="ChEBI" id="CHEBI:61977"/>
        <dbReference type="ChEBI" id="CHEBI:456216"/>
        <dbReference type="EC" id="2.7.11.1"/>
    </reaction>
    <physiologicalReaction direction="left-to-right" evidence="19">
        <dbReference type="Rhea" id="RHEA:46609"/>
    </physiologicalReaction>
</comment>
<sequence>MHLFYFISYIISILLVSIIASPRLERITTKYLSPQQQQQQQRRDQAYNPATPTNNIYTSASLQPLAERSLDDWDLNNIILLSDINGSLHCVNRDDAHNILWFVEPYQDGTLYYFTPKFGLNKLPTSIKDLVMESPFTLSGDDKIYTGTRKTSLYNINIHTGEIKSSFGNTDECPIPRSTLPPETAFNADDTIMIGKTTYELSIHSKSNSDVMWNVTYSQWVPNNIDNDLILQNQQSLDKIYFTPFHDRSLLAINKDIGTPIWISKLPGLPVSIFDVFSNSAKTNDYLLLPHPLKVLNDLQSNDINHQSMVFVNKTSSTSSNSQDHLNDQWVAMSFRNYPTLIKSAPISKYQEVLNKYYNFQIVNNSNENIENLISGIHRVFELSPENSYQPFERFHSPLDDIKRIGDGSSNDDKDEQSSAERTKNNGGAPDIIGGLKFPSRLSTLTSEILLIEPSKDNQLDQQSGNSHHNQDTSKLDNSNVTSSGIMRRIIEDIAVLMVLFVLLMTFGKSNNMVKKIFGQFTKQQHELDEEKQSQQEKEVVVEAPVSLVSDQTTLNMTAKTDLESEPDQQTETDTATITEINEETTPKKKRKRGSRGGRRGGARKNNKQKTNGDEDQEDQQQNDESVVDEEIIPTKSLIPPSSLPAIKSRKKLQIENNLVISDKILGYGSHGTVVFQGTFENRPVAVKRMLLDFYDIANHEVRLLQESDDHPNVVRYFCSQSSESEKFLYIALELCLCTLEDIIEKPQNMPNLCIPKRNDILYQLTSGLHYLHSLKIVHRDIKPQNILVANIKKNGKRKNQITEIDETCENNVRLLISDFGLCKKLENDQSSFRATTQNAASGTSGWRAPELLLNHDLWEISADSISSIHSNSNSNGNGNGATNAIDIFSLGCVFYYILTGGYHPFGDRYLREGNIIKGEYDLSLLMEKCPNDRYESIDLISKIISHDPSQRPNTGKILKHPLFWSFSKRLEFLLKVSDRFEIEKRDPPSPLLLKLEEHAKAVHNGNWHKLLNDDEFMDNLGKYRKYSPEKLMDLLRAMRNKYHHYNDMPESLQLKMAPLPDGFYKYFNDKFPKLLMEIYYVVEENFRNEHVFKEYY</sequence>
<evidence type="ECO:0000256" key="12">
    <source>
        <dbReference type="ARBA" id="ARBA00022840"/>
    </source>
</evidence>
<dbReference type="Proteomes" id="UP000536275">
    <property type="component" value="Unassembled WGS sequence"/>
</dbReference>
<dbReference type="GO" id="GO:0070059">
    <property type="term" value="P:intrinsic apoptotic signaling pathway in response to endoplasmic reticulum stress"/>
    <property type="evidence" value="ECO:0007669"/>
    <property type="project" value="TreeGrafter"/>
</dbReference>
<dbReference type="GO" id="GO:0046872">
    <property type="term" value="F:metal ion binding"/>
    <property type="evidence" value="ECO:0007669"/>
    <property type="project" value="UniProtKB-KW"/>
</dbReference>
<keyword evidence="18" id="KW-0511">Multifunctional enzyme</keyword>
<keyword evidence="14 22" id="KW-1133">Transmembrane helix</keyword>
<dbReference type="SUPFAM" id="SSF56112">
    <property type="entry name" value="Protein kinase-like (PK-like)"/>
    <property type="match status" value="1"/>
</dbReference>
<organism evidence="25 26">
    <name type="scientific">Candida albicans</name>
    <name type="common">Yeast</name>
    <dbReference type="NCBI Taxonomy" id="5476"/>
    <lineage>
        <taxon>Eukaryota</taxon>
        <taxon>Fungi</taxon>
        <taxon>Dikarya</taxon>
        <taxon>Ascomycota</taxon>
        <taxon>Saccharomycotina</taxon>
        <taxon>Pichiomycetes</taxon>
        <taxon>Debaryomycetaceae</taxon>
        <taxon>Candida/Lodderomyces clade</taxon>
        <taxon>Candida</taxon>
    </lineage>
</organism>
<feature type="compositionally biased region" description="Basic residues" evidence="21">
    <location>
        <begin position="588"/>
        <end position="608"/>
    </location>
</feature>
<keyword evidence="11" id="KW-0378">Hydrolase</keyword>
<evidence type="ECO:0000259" key="23">
    <source>
        <dbReference type="PROSITE" id="PS50011"/>
    </source>
</evidence>
<proteinExistence type="predicted"/>
<accession>A0A8H6F093</accession>
<keyword evidence="9" id="KW-0547">Nucleotide-binding</keyword>
<dbReference type="PROSITE" id="PS51392">
    <property type="entry name" value="KEN"/>
    <property type="match status" value="1"/>
</dbReference>
<dbReference type="Gene3D" id="1.20.1440.180">
    <property type="entry name" value="KEN domain"/>
    <property type="match status" value="1"/>
</dbReference>
<dbReference type="SUPFAM" id="SSF50998">
    <property type="entry name" value="Quinoprotein alcohol dehydrogenase-like"/>
    <property type="match status" value="1"/>
</dbReference>
<dbReference type="CDD" id="cd10422">
    <property type="entry name" value="RNase_Ire1"/>
    <property type="match status" value="1"/>
</dbReference>
<dbReference type="InterPro" id="IPR011009">
    <property type="entry name" value="Kinase-like_dom_sf"/>
</dbReference>
<feature type="domain" description="KEN" evidence="24">
    <location>
        <begin position="967"/>
        <end position="1097"/>
    </location>
</feature>
<dbReference type="PANTHER" id="PTHR13954">
    <property type="entry name" value="IRE1-RELATED"/>
    <property type="match status" value="1"/>
</dbReference>
<feature type="compositionally biased region" description="Acidic residues" evidence="21">
    <location>
        <begin position="614"/>
        <end position="632"/>
    </location>
</feature>
<keyword evidence="13" id="KW-0460">Magnesium</keyword>
<keyword evidence="12" id="KW-0067">ATP-binding</keyword>
<gene>
    <name evidence="25" type="ORF">FOB64_005955</name>
</gene>
<evidence type="ECO:0000256" key="11">
    <source>
        <dbReference type="ARBA" id="ARBA00022801"/>
    </source>
</evidence>
<evidence type="ECO:0000256" key="7">
    <source>
        <dbReference type="ARBA" id="ARBA00022723"/>
    </source>
</evidence>
<dbReference type="PANTHER" id="PTHR13954:SF6">
    <property type="entry name" value="NON-SPECIFIC SERINE_THREONINE PROTEIN KINASE"/>
    <property type="match status" value="1"/>
</dbReference>
<dbReference type="InterPro" id="IPR010513">
    <property type="entry name" value="KEN_dom"/>
</dbReference>
<evidence type="ECO:0000256" key="20">
    <source>
        <dbReference type="ARBA" id="ARBA00048977"/>
    </source>
</evidence>
<reference evidence="25 26" key="1">
    <citation type="submission" date="2020-03" db="EMBL/GenBank/DDBJ databases">
        <title>FDA dAtabase for Regulatory Grade micrObial Sequences (FDA-ARGOS): Supporting development and validation of Infectious Disease Dx tests.</title>
        <authorList>
            <person name="Campos J."/>
            <person name="Goldberg B."/>
            <person name="Tallon L."/>
            <person name="Sadzewicz L."/>
            <person name="Vavikolanu K."/>
            <person name="Mehta A."/>
            <person name="Aluvathingal J."/>
            <person name="Nadendla S."/>
            <person name="Nandy P."/>
            <person name="Geyer C."/>
            <person name="Yan Y."/>
            <person name="Sichtig H."/>
        </authorList>
    </citation>
    <scope>NUCLEOTIDE SEQUENCE [LARGE SCALE GENOMIC DNA]</scope>
    <source>
        <strain evidence="25 26">FDAARGOS_656</strain>
    </source>
</reference>
<evidence type="ECO:0000256" key="5">
    <source>
        <dbReference type="ARBA" id="ARBA00022679"/>
    </source>
</evidence>
<keyword evidence="16" id="KW-0325">Glycoprotein</keyword>
<protein>
    <recommendedName>
        <fullName evidence="3">non-specific serine/threonine protein kinase</fullName>
        <ecNumber evidence="3">2.7.11.1</ecNumber>
    </recommendedName>
</protein>
<dbReference type="Pfam" id="PF06479">
    <property type="entry name" value="Ribonuc_2-5A"/>
    <property type="match status" value="1"/>
</dbReference>
<name>A0A8H6F093_CANAX</name>
<dbReference type="GO" id="GO:0005524">
    <property type="term" value="F:ATP binding"/>
    <property type="evidence" value="ECO:0007669"/>
    <property type="project" value="UniProtKB-KW"/>
</dbReference>
<dbReference type="EMBL" id="JABWAD010000061">
    <property type="protein sequence ID" value="KAF6062918.1"/>
    <property type="molecule type" value="Genomic_DNA"/>
</dbReference>
<keyword evidence="8" id="KW-0732">Signal</keyword>
<dbReference type="Gene3D" id="1.10.510.10">
    <property type="entry name" value="Transferase(Phosphotransferase) domain 1"/>
    <property type="match status" value="1"/>
</dbReference>
<dbReference type="GO" id="GO:0004521">
    <property type="term" value="F:RNA endonuclease activity"/>
    <property type="evidence" value="ECO:0007669"/>
    <property type="project" value="InterPro"/>
</dbReference>
<dbReference type="InterPro" id="IPR038357">
    <property type="entry name" value="KEN_sf"/>
</dbReference>
<feature type="region of interest" description="Disordered" evidence="21">
    <location>
        <begin position="458"/>
        <end position="480"/>
    </location>
</feature>
<evidence type="ECO:0000313" key="26">
    <source>
        <dbReference type="Proteomes" id="UP000536275"/>
    </source>
</evidence>
<keyword evidence="15 22" id="KW-0472">Membrane</keyword>
<evidence type="ECO:0000259" key="24">
    <source>
        <dbReference type="PROSITE" id="PS51392"/>
    </source>
</evidence>
<evidence type="ECO:0000256" key="4">
    <source>
        <dbReference type="ARBA" id="ARBA00022527"/>
    </source>
</evidence>
<evidence type="ECO:0000256" key="15">
    <source>
        <dbReference type="ARBA" id="ARBA00023136"/>
    </source>
</evidence>
<dbReference type="EC" id="2.7.11.1" evidence="3"/>
<dbReference type="InterPro" id="IPR015943">
    <property type="entry name" value="WD40/YVTN_repeat-like_dom_sf"/>
</dbReference>
<keyword evidence="4" id="KW-0723">Serine/threonine-protein kinase</keyword>
<evidence type="ECO:0000256" key="8">
    <source>
        <dbReference type="ARBA" id="ARBA00022729"/>
    </source>
</evidence>
<keyword evidence="5" id="KW-0808">Transferase</keyword>
<feature type="transmembrane region" description="Helical" evidence="22">
    <location>
        <begin position="6"/>
        <end position="24"/>
    </location>
</feature>
<dbReference type="GO" id="GO:0016787">
    <property type="term" value="F:hydrolase activity"/>
    <property type="evidence" value="ECO:0007669"/>
    <property type="project" value="UniProtKB-KW"/>
</dbReference>
<keyword evidence="7" id="KW-0479">Metal-binding</keyword>
<dbReference type="GO" id="GO:0051082">
    <property type="term" value="F:unfolded protein binding"/>
    <property type="evidence" value="ECO:0007669"/>
    <property type="project" value="TreeGrafter"/>
</dbReference>
<dbReference type="FunFam" id="1.20.1440.180:FF:000002">
    <property type="entry name" value="Serine/threonine-protein kinase/endoribonuclease IRE1"/>
    <property type="match status" value="1"/>
</dbReference>
<feature type="compositionally biased region" description="Basic and acidic residues" evidence="21">
    <location>
        <begin position="393"/>
        <end position="406"/>
    </location>
</feature>
<dbReference type="PROSITE" id="PS50011">
    <property type="entry name" value="PROTEIN_KINASE_DOM"/>
    <property type="match status" value="1"/>
</dbReference>
<evidence type="ECO:0000256" key="21">
    <source>
        <dbReference type="SAM" id="MobiDB-lite"/>
    </source>
</evidence>
<dbReference type="Pfam" id="PF00069">
    <property type="entry name" value="Pkinase"/>
    <property type="match status" value="1"/>
</dbReference>
<dbReference type="Gene3D" id="3.30.200.20">
    <property type="entry name" value="Phosphorylase Kinase, domain 1"/>
    <property type="match status" value="1"/>
</dbReference>
<feature type="region of interest" description="Disordered" evidence="21">
    <location>
        <begin position="552"/>
        <end position="632"/>
    </location>
</feature>
<dbReference type="SMART" id="SM00580">
    <property type="entry name" value="PUG"/>
    <property type="match status" value="1"/>
</dbReference>
<evidence type="ECO:0000256" key="1">
    <source>
        <dbReference type="ARBA" id="ARBA00001946"/>
    </source>
</evidence>
<dbReference type="GO" id="GO:0006397">
    <property type="term" value="P:mRNA processing"/>
    <property type="evidence" value="ECO:0007669"/>
    <property type="project" value="InterPro"/>
</dbReference>
<keyword evidence="10" id="KW-0418">Kinase</keyword>
<dbReference type="InterPro" id="IPR008271">
    <property type="entry name" value="Ser/Thr_kinase_AS"/>
</dbReference>
<dbReference type="FunFam" id="1.10.510.10:FF:000572">
    <property type="entry name" value="Serine/threonine-protein kinase/endoribonuclease IRE1"/>
    <property type="match status" value="1"/>
</dbReference>
<dbReference type="InterPro" id="IPR045133">
    <property type="entry name" value="IRE1/2-like"/>
</dbReference>
<evidence type="ECO:0000256" key="3">
    <source>
        <dbReference type="ARBA" id="ARBA00012513"/>
    </source>
</evidence>
<comment type="cofactor">
    <cofactor evidence="1">
        <name>Mg(2+)</name>
        <dbReference type="ChEBI" id="CHEBI:18420"/>
    </cofactor>
</comment>
<dbReference type="GO" id="GO:0004674">
    <property type="term" value="F:protein serine/threonine kinase activity"/>
    <property type="evidence" value="ECO:0007669"/>
    <property type="project" value="UniProtKB-KW"/>
</dbReference>
<dbReference type="InterPro" id="IPR011047">
    <property type="entry name" value="Quinoprotein_ADH-like_sf"/>
</dbReference>
<feature type="region of interest" description="Disordered" evidence="21">
    <location>
        <begin position="392"/>
        <end position="435"/>
    </location>
</feature>
<comment type="subcellular location">
    <subcellularLocation>
        <location evidence="2">Membrane</location>
        <topology evidence="2">Single-pass type I membrane protein</topology>
    </subcellularLocation>
</comment>
<evidence type="ECO:0000256" key="14">
    <source>
        <dbReference type="ARBA" id="ARBA00022989"/>
    </source>
</evidence>
<evidence type="ECO:0000256" key="22">
    <source>
        <dbReference type="SAM" id="Phobius"/>
    </source>
</evidence>
<comment type="catalytic activity">
    <reaction evidence="20">
        <text>L-seryl-[protein] + ATP = O-phospho-L-seryl-[protein] + ADP + H(+)</text>
        <dbReference type="Rhea" id="RHEA:17989"/>
        <dbReference type="Rhea" id="RHEA-COMP:9863"/>
        <dbReference type="Rhea" id="RHEA-COMP:11604"/>
        <dbReference type="ChEBI" id="CHEBI:15378"/>
        <dbReference type="ChEBI" id="CHEBI:29999"/>
        <dbReference type="ChEBI" id="CHEBI:30616"/>
        <dbReference type="ChEBI" id="CHEBI:83421"/>
        <dbReference type="ChEBI" id="CHEBI:456216"/>
        <dbReference type="EC" id="2.7.11.1"/>
    </reaction>
    <physiologicalReaction direction="left-to-right" evidence="20">
        <dbReference type="Rhea" id="RHEA:17990"/>
    </physiologicalReaction>
</comment>
<dbReference type="GO" id="GO:0031505">
    <property type="term" value="P:fungal-type cell wall organization"/>
    <property type="evidence" value="ECO:0007669"/>
    <property type="project" value="UniProtKB-ARBA"/>
</dbReference>
<evidence type="ECO:0000256" key="19">
    <source>
        <dbReference type="ARBA" id="ARBA00048659"/>
    </source>
</evidence>
<keyword evidence="17" id="KW-0834">Unfolded protein response</keyword>
<dbReference type="AlphaFoldDB" id="A0A8H6F093"/>
<evidence type="ECO:0000256" key="2">
    <source>
        <dbReference type="ARBA" id="ARBA00004479"/>
    </source>
</evidence>
<evidence type="ECO:0000256" key="6">
    <source>
        <dbReference type="ARBA" id="ARBA00022692"/>
    </source>
</evidence>
<comment type="caution">
    <text evidence="25">The sequence shown here is derived from an EMBL/GenBank/DDBJ whole genome shotgun (WGS) entry which is preliminary data.</text>
</comment>
<dbReference type="GO" id="GO:0036498">
    <property type="term" value="P:IRE1-mediated unfolded protein response"/>
    <property type="evidence" value="ECO:0007669"/>
    <property type="project" value="TreeGrafter"/>
</dbReference>
<dbReference type="PROSITE" id="PS00108">
    <property type="entry name" value="PROTEIN_KINASE_ST"/>
    <property type="match status" value="1"/>
</dbReference>
<feature type="domain" description="Protein kinase" evidence="23">
    <location>
        <begin position="660"/>
        <end position="964"/>
    </location>
</feature>
<evidence type="ECO:0000256" key="13">
    <source>
        <dbReference type="ARBA" id="ARBA00022842"/>
    </source>
</evidence>
<dbReference type="SMART" id="SM00220">
    <property type="entry name" value="S_TKc"/>
    <property type="match status" value="1"/>
</dbReference>